<dbReference type="AlphaFoldDB" id="A0A2H3JGH5"/>
<dbReference type="Pfam" id="PF22942">
    <property type="entry name" value="DUF7025"/>
    <property type="match status" value="1"/>
</dbReference>
<reference evidence="2 3" key="1">
    <citation type="journal article" date="2012" name="Science">
        <title>The Paleozoic origin of enzymatic lignin decomposition reconstructed from 31 fungal genomes.</title>
        <authorList>
            <person name="Floudas D."/>
            <person name="Binder M."/>
            <person name="Riley R."/>
            <person name="Barry K."/>
            <person name="Blanchette R.A."/>
            <person name="Henrissat B."/>
            <person name="Martinez A.T."/>
            <person name="Otillar R."/>
            <person name="Spatafora J.W."/>
            <person name="Yadav J.S."/>
            <person name="Aerts A."/>
            <person name="Benoit I."/>
            <person name="Boyd A."/>
            <person name="Carlson A."/>
            <person name="Copeland A."/>
            <person name="Coutinho P.M."/>
            <person name="de Vries R.P."/>
            <person name="Ferreira P."/>
            <person name="Findley K."/>
            <person name="Foster B."/>
            <person name="Gaskell J."/>
            <person name="Glotzer D."/>
            <person name="Gorecki P."/>
            <person name="Heitman J."/>
            <person name="Hesse C."/>
            <person name="Hori C."/>
            <person name="Igarashi K."/>
            <person name="Jurgens J.A."/>
            <person name="Kallen N."/>
            <person name="Kersten P."/>
            <person name="Kohler A."/>
            <person name="Kuees U."/>
            <person name="Kumar T.K.A."/>
            <person name="Kuo A."/>
            <person name="LaButti K."/>
            <person name="Larrondo L.F."/>
            <person name="Lindquist E."/>
            <person name="Ling A."/>
            <person name="Lombard V."/>
            <person name="Lucas S."/>
            <person name="Lundell T."/>
            <person name="Martin R."/>
            <person name="McLaughlin D.J."/>
            <person name="Morgenstern I."/>
            <person name="Morin E."/>
            <person name="Murat C."/>
            <person name="Nagy L.G."/>
            <person name="Nolan M."/>
            <person name="Ohm R.A."/>
            <person name="Patyshakuliyeva A."/>
            <person name="Rokas A."/>
            <person name="Ruiz-Duenas F.J."/>
            <person name="Sabat G."/>
            <person name="Salamov A."/>
            <person name="Samejima M."/>
            <person name="Schmutz J."/>
            <person name="Slot J.C."/>
            <person name="St John F."/>
            <person name="Stenlid J."/>
            <person name="Sun H."/>
            <person name="Sun S."/>
            <person name="Syed K."/>
            <person name="Tsang A."/>
            <person name="Wiebenga A."/>
            <person name="Young D."/>
            <person name="Pisabarro A."/>
            <person name="Eastwood D.C."/>
            <person name="Martin F."/>
            <person name="Cullen D."/>
            <person name="Grigoriev I.V."/>
            <person name="Hibbett D.S."/>
        </authorList>
    </citation>
    <scope>NUCLEOTIDE SEQUENCE [LARGE SCALE GENOMIC DNA]</scope>
    <source>
        <strain evidence="2 3">MD-104</strain>
    </source>
</reference>
<dbReference type="Pfam" id="PF00004">
    <property type="entry name" value="AAA"/>
    <property type="match status" value="1"/>
</dbReference>
<evidence type="ECO:0000259" key="1">
    <source>
        <dbReference type="SMART" id="SM00382"/>
    </source>
</evidence>
<gene>
    <name evidence="2" type="ORF">WOLCODRAFT_80717</name>
</gene>
<keyword evidence="2" id="KW-0378">Hydrolase</keyword>
<dbReference type="InterPro" id="IPR027417">
    <property type="entry name" value="P-loop_NTPase"/>
</dbReference>
<dbReference type="OrthoDB" id="10042665at2759"/>
<organism evidence="2 3">
    <name type="scientific">Wolfiporia cocos (strain MD-104)</name>
    <name type="common">Brown rot fungus</name>
    <dbReference type="NCBI Taxonomy" id="742152"/>
    <lineage>
        <taxon>Eukaryota</taxon>
        <taxon>Fungi</taxon>
        <taxon>Dikarya</taxon>
        <taxon>Basidiomycota</taxon>
        <taxon>Agaricomycotina</taxon>
        <taxon>Agaricomycetes</taxon>
        <taxon>Polyporales</taxon>
        <taxon>Phaeolaceae</taxon>
        <taxon>Wolfiporia</taxon>
    </lineage>
</organism>
<dbReference type="InterPro" id="IPR003959">
    <property type="entry name" value="ATPase_AAA_core"/>
</dbReference>
<dbReference type="SUPFAM" id="SSF52540">
    <property type="entry name" value="P-loop containing nucleoside triphosphate hydrolases"/>
    <property type="match status" value="1"/>
</dbReference>
<name>A0A2H3JGH5_WOLCO</name>
<evidence type="ECO:0000313" key="3">
    <source>
        <dbReference type="Proteomes" id="UP000218811"/>
    </source>
</evidence>
<dbReference type="STRING" id="742152.A0A2H3JGH5"/>
<sequence length="711" mass="79544">MHKASGKQANTEASLGSVLEVKHLHEVYDRSEDKYVIKPAPLYDTSPGNKRDGQKEYTSHAFTVIRRFARGQPDSSYNFSTLLQINSQHLVDVCKEVIGPFPEISWTAKPLRISPQTFLSWLPFLKAHKATLADEINTQDTADDSPIHLRLAHLNHLLSYLTTTHEETLAILTSLLEHGEISFDLLWALYVPGKTVLYMHCPVTGEPRCVRLVNAELRTSMDSSQYWRLTVEYIEADIVGSGYKQKTTAGFGLAELNTMLRIHSFPGAKNISSIPAYPIQYYEGADGIGGLKERLIQRGKKWAAIAGGVHHLAYQGIAFEFESDRRGEYVKHSINSRVMIDRKTFAETVPNYGQLPHVTKTLSGRIIDRHSRRARQYGAKKDKNVEDIRELTDEELLLATPIVYGFSLSDKQWLEFSVDLVTPFQWNDEALSRLVIPSQHKTILRTILESYTSNVVSTFDDFIIGKGLGLVINLYGSPGIGKSLTAEAMSEGACVPLYIVGAADLGTNAESLDRNLTRVFKVAAAWGAVCLIDEADVFLEERSLQFIERNAMVAVFLRQLELAIHVYFRGILLLTTNRVRVFDEALQSRIHISIRYGDLTPEARRQIWLAFLHKVNGDVRNGGVTEEELAELGEKDVNGRQIKNVVKTAGALAVGGREKLGMKHLVQILDLMEEFDTRYDGSSFTGSCDLSTFASLATKSAAEHLSRKQDD</sequence>
<dbReference type="InterPro" id="IPR003593">
    <property type="entry name" value="AAA+_ATPase"/>
</dbReference>
<feature type="domain" description="AAA+ ATPase" evidence="1">
    <location>
        <begin position="468"/>
        <end position="598"/>
    </location>
</feature>
<proteinExistence type="predicted"/>
<protein>
    <submittedName>
        <fullName evidence="2">Nucleoside triphosphate hydrolase protein</fullName>
    </submittedName>
</protein>
<dbReference type="Gene3D" id="3.40.50.300">
    <property type="entry name" value="P-loop containing nucleotide triphosphate hydrolases"/>
    <property type="match status" value="1"/>
</dbReference>
<dbReference type="GO" id="GO:0005524">
    <property type="term" value="F:ATP binding"/>
    <property type="evidence" value="ECO:0007669"/>
    <property type="project" value="InterPro"/>
</dbReference>
<dbReference type="PANTHER" id="PTHR46411">
    <property type="entry name" value="FAMILY ATPASE, PUTATIVE-RELATED"/>
    <property type="match status" value="1"/>
</dbReference>
<keyword evidence="3" id="KW-1185">Reference proteome</keyword>
<accession>A0A2H3JGH5</accession>
<evidence type="ECO:0000313" key="2">
    <source>
        <dbReference type="EMBL" id="PCH35814.1"/>
    </source>
</evidence>
<dbReference type="PANTHER" id="PTHR46411:SF3">
    <property type="entry name" value="AAA+ ATPASE DOMAIN-CONTAINING PROTEIN"/>
    <property type="match status" value="1"/>
</dbReference>
<dbReference type="InterPro" id="IPR054289">
    <property type="entry name" value="DUF7025"/>
</dbReference>
<dbReference type="OMA" id="ECATSDI"/>
<dbReference type="GO" id="GO:0016887">
    <property type="term" value="F:ATP hydrolysis activity"/>
    <property type="evidence" value="ECO:0007669"/>
    <property type="project" value="InterPro"/>
</dbReference>
<dbReference type="SMART" id="SM00382">
    <property type="entry name" value="AAA"/>
    <property type="match status" value="1"/>
</dbReference>
<dbReference type="EMBL" id="KB467854">
    <property type="protein sequence ID" value="PCH35814.1"/>
    <property type="molecule type" value="Genomic_DNA"/>
</dbReference>
<dbReference type="Proteomes" id="UP000218811">
    <property type="component" value="Unassembled WGS sequence"/>
</dbReference>